<proteinExistence type="predicted"/>
<sequence length="74" mass="8263">MPTKYTASSHGTNRRLALLLIFALDSLGVCFRAQIRFSQIIMLNDRLSKTVDDNTVEIANLKKSLSDGREGGRH</sequence>
<gene>
    <name evidence="1" type="ORF">LTRI10_LOCUS13302</name>
</gene>
<evidence type="ECO:0000313" key="2">
    <source>
        <dbReference type="Proteomes" id="UP001497516"/>
    </source>
</evidence>
<protein>
    <submittedName>
        <fullName evidence="1">Uncharacterized protein</fullName>
    </submittedName>
</protein>
<evidence type="ECO:0000313" key="1">
    <source>
        <dbReference type="EMBL" id="CAL1371225.1"/>
    </source>
</evidence>
<accession>A0AAV2DBH4</accession>
<organism evidence="1 2">
    <name type="scientific">Linum trigynum</name>
    <dbReference type="NCBI Taxonomy" id="586398"/>
    <lineage>
        <taxon>Eukaryota</taxon>
        <taxon>Viridiplantae</taxon>
        <taxon>Streptophyta</taxon>
        <taxon>Embryophyta</taxon>
        <taxon>Tracheophyta</taxon>
        <taxon>Spermatophyta</taxon>
        <taxon>Magnoliopsida</taxon>
        <taxon>eudicotyledons</taxon>
        <taxon>Gunneridae</taxon>
        <taxon>Pentapetalae</taxon>
        <taxon>rosids</taxon>
        <taxon>fabids</taxon>
        <taxon>Malpighiales</taxon>
        <taxon>Linaceae</taxon>
        <taxon>Linum</taxon>
    </lineage>
</organism>
<dbReference type="Proteomes" id="UP001497516">
    <property type="component" value="Chromosome 2"/>
</dbReference>
<name>A0AAV2DBH4_9ROSI</name>
<reference evidence="1 2" key="1">
    <citation type="submission" date="2024-04" db="EMBL/GenBank/DDBJ databases">
        <authorList>
            <person name="Fracassetti M."/>
        </authorList>
    </citation>
    <scope>NUCLEOTIDE SEQUENCE [LARGE SCALE GENOMIC DNA]</scope>
</reference>
<dbReference type="AlphaFoldDB" id="A0AAV2DBH4"/>
<dbReference type="EMBL" id="OZ034815">
    <property type="protein sequence ID" value="CAL1371225.1"/>
    <property type="molecule type" value="Genomic_DNA"/>
</dbReference>
<keyword evidence="2" id="KW-1185">Reference proteome</keyword>